<comment type="subunit">
    <text evidence="11">Homodimer.</text>
</comment>
<reference evidence="14 15" key="1">
    <citation type="submission" date="2016-10" db="EMBL/GenBank/DDBJ databases">
        <authorList>
            <person name="de Groot N.N."/>
        </authorList>
    </citation>
    <scope>NUCLEOTIDE SEQUENCE [LARGE SCALE GENOMIC DNA]</scope>
    <source>
        <strain evidence="14 15">A52C2</strain>
    </source>
</reference>
<dbReference type="GO" id="GO:0005829">
    <property type="term" value="C:cytosol"/>
    <property type="evidence" value="ECO:0007669"/>
    <property type="project" value="TreeGrafter"/>
</dbReference>
<dbReference type="NCBIfam" id="TIGR00125">
    <property type="entry name" value="cyt_tran_rel"/>
    <property type="match status" value="1"/>
</dbReference>
<dbReference type="Pfam" id="PF00294">
    <property type="entry name" value="PfkB"/>
    <property type="match status" value="1"/>
</dbReference>
<dbReference type="NCBIfam" id="TIGR02198">
    <property type="entry name" value="rfaE_dom_I"/>
    <property type="match status" value="1"/>
</dbReference>
<dbReference type="InterPro" id="IPR004821">
    <property type="entry name" value="Cyt_trans-like"/>
</dbReference>
<dbReference type="EMBL" id="FOFG01000021">
    <property type="protein sequence ID" value="SER49269.1"/>
    <property type="molecule type" value="Genomic_DNA"/>
</dbReference>
<feature type="active site" evidence="11">
    <location>
        <position position="276"/>
    </location>
</feature>
<evidence type="ECO:0000256" key="5">
    <source>
        <dbReference type="ARBA" id="ARBA00022741"/>
    </source>
</evidence>
<keyword evidence="7 11" id="KW-0067">ATP-binding</keyword>
<proteinExistence type="inferred from homology"/>
<dbReference type="RefSeq" id="WP_092499551.1">
    <property type="nucleotide sequence ID" value="NZ_FOFG01000021.1"/>
</dbReference>
<evidence type="ECO:0000259" key="12">
    <source>
        <dbReference type="Pfam" id="PF00294"/>
    </source>
</evidence>
<dbReference type="PANTHER" id="PTHR46969">
    <property type="entry name" value="BIFUNCTIONAL PROTEIN HLDE"/>
    <property type="match status" value="1"/>
</dbReference>
<dbReference type="OrthoDB" id="9802794at2"/>
<dbReference type="FunFam" id="3.40.1190.20:FF:000002">
    <property type="entry name" value="Bifunctional protein HldE"/>
    <property type="match status" value="1"/>
</dbReference>
<evidence type="ECO:0000256" key="4">
    <source>
        <dbReference type="ARBA" id="ARBA00022695"/>
    </source>
</evidence>
<evidence type="ECO:0000256" key="6">
    <source>
        <dbReference type="ARBA" id="ARBA00022777"/>
    </source>
</evidence>
<comment type="function">
    <text evidence="1 11">Catalyzes the phosphorylation of D-glycero-D-manno-heptose 7-phosphate at the C-1 position to selectively form D-glycero-beta-D-manno-heptose-1,7-bisphosphate.</text>
</comment>
<dbReference type="InterPro" id="IPR023030">
    <property type="entry name" value="Bifunc_HldE"/>
</dbReference>
<dbReference type="Proteomes" id="UP000199647">
    <property type="component" value="Unassembled WGS sequence"/>
</dbReference>
<dbReference type="STRING" id="1855383.SAMN05216548_12127"/>
<dbReference type="Gene3D" id="3.40.50.620">
    <property type="entry name" value="HUPs"/>
    <property type="match status" value="1"/>
</dbReference>
<comment type="similarity">
    <text evidence="11">In the N-terminal section; belongs to the carbohydrate kinase PfkB family.</text>
</comment>
<dbReference type="PANTHER" id="PTHR46969:SF1">
    <property type="entry name" value="BIFUNCTIONAL PROTEIN HLDE"/>
    <property type="match status" value="1"/>
</dbReference>
<dbReference type="InterPro" id="IPR011914">
    <property type="entry name" value="RfaE_dom_II"/>
</dbReference>
<feature type="region of interest" description="Ribokinase" evidence="11">
    <location>
        <begin position="1"/>
        <end position="330"/>
    </location>
</feature>
<sequence length="497" mass="52490">MIPLETVLGNFAAARILVVGDIMLDRFVYGRVSRISPEAPAPVIHAVRTEEVLGGAGNVVRNIDSLGARAEFIGVVGNDDGARAISAKLEAQSSIHANLIQVPGRPTTVKTRFVSEAHNTHLLRADWEDTSPIAQETENVLIAAVAERLSHVDAVILSDYNKGVLTPRLIGQIIAAARAAGKPVVVDPKGTRYDRYRGVTALTPNLAELSLATGHPVENTDEALKHAGRELIEATDCETLLITRSERGVLALESSGEASAFPANAPRVVDVSGAGDTLVASFTLALVAGAGTAGAAQVANSAAGIVVTKAGTAHVLLSELREKLLSRPRFHVHSKVFGMPELLDTVATWRNSGLLVGFTNGCFDILHPGHVELLRAARAHCDRLIVGLNSDQSVKRLKGETRPIQNENARATVLAALSFVDAVVIFGEDTPYNAISEIVPDVLVKGADYTIDKVVGRDVVEAHGGRVVLAELVPNSSTTGIVQKMRSADEPQSGQAA</sequence>
<keyword evidence="3 11" id="KW-0808">Transferase</keyword>
<dbReference type="SUPFAM" id="SSF52374">
    <property type="entry name" value="Nucleotidylyl transferase"/>
    <property type="match status" value="1"/>
</dbReference>
<evidence type="ECO:0000256" key="2">
    <source>
        <dbReference type="ARBA" id="ARBA00003753"/>
    </source>
</evidence>
<evidence type="ECO:0000256" key="3">
    <source>
        <dbReference type="ARBA" id="ARBA00022679"/>
    </source>
</evidence>
<evidence type="ECO:0000256" key="11">
    <source>
        <dbReference type="HAMAP-Rule" id="MF_01603"/>
    </source>
</evidence>
<dbReference type="GO" id="GO:0033785">
    <property type="term" value="F:heptose 7-phosphate kinase activity"/>
    <property type="evidence" value="ECO:0007669"/>
    <property type="project" value="UniProtKB-UniRule"/>
</dbReference>
<dbReference type="SUPFAM" id="SSF53613">
    <property type="entry name" value="Ribokinase-like"/>
    <property type="match status" value="1"/>
</dbReference>
<feature type="domain" description="Cytidyltransferase-like" evidence="13">
    <location>
        <begin position="358"/>
        <end position="470"/>
    </location>
</feature>
<keyword evidence="9 11" id="KW-0119">Carbohydrate metabolism</keyword>
<comment type="catalytic activity">
    <reaction evidence="11">
        <text>D-glycero-beta-D-manno-heptose 7-phosphate + ATP = D-glycero-beta-D-manno-heptose 1,7-bisphosphate + ADP + H(+)</text>
        <dbReference type="Rhea" id="RHEA:27473"/>
        <dbReference type="ChEBI" id="CHEBI:15378"/>
        <dbReference type="ChEBI" id="CHEBI:30616"/>
        <dbReference type="ChEBI" id="CHEBI:60204"/>
        <dbReference type="ChEBI" id="CHEBI:60208"/>
        <dbReference type="ChEBI" id="CHEBI:456216"/>
        <dbReference type="EC" id="2.7.1.167"/>
    </reaction>
</comment>
<feature type="region of interest" description="Cytidylyltransferase" evidence="11">
    <location>
        <begin position="358"/>
        <end position="497"/>
    </location>
</feature>
<keyword evidence="5 11" id="KW-0547">Nucleotide-binding</keyword>
<comment type="pathway">
    <text evidence="11">Nucleotide-sugar biosynthesis; ADP-L-glycero-beta-D-manno-heptose biosynthesis; ADP-L-glycero-beta-D-manno-heptose from D-glycero-beta-D-manno-heptose 7-phosphate: step 1/4.</text>
</comment>
<dbReference type="InterPro" id="IPR011611">
    <property type="entry name" value="PfkB_dom"/>
</dbReference>
<keyword evidence="4 11" id="KW-0548">Nucleotidyltransferase</keyword>
<dbReference type="GO" id="GO:0033786">
    <property type="term" value="F:heptose-1-phosphate adenylyltransferase activity"/>
    <property type="evidence" value="ECO:0007669"/>
    <property type="project" value="UniProtKB-UniRule"/>
</dbReference>
<evidence type="ECO:0000256" key="10">
    <source>
        <dbReference type="ARBA" id="ARBA00047428"/>
    </source>
</evidence>
<evidence type="ECO:0000256" key="1">
    <source>
        <dbReference type="ARBA" id="ARBA00002319"/>
    </source>
</evidence>
<organism evidence="14 15">
    <name type="scientific">Faunimonas pinastri</name>
    <dbReference type="NCBI Taxonomy" id="1855383"/>
    <lineage>
        <taxon>Bacteria</taxon>
        <taxon>Pseudomonadati</taxon>
        <taxon>Pseudomonadota</taxon>
        <taxon>Alphaproteobacteria</taxon>
        <taxon>Hyphomicrobiales</taxon>
        <taxon>Afifellaceae</taxon>
        <taxon>Faunimonas</taxon>
    </lineage>
</organism>
<dbReference type="InterPro" id="IPR014729">
    <property type="entry name" value="Rossmann-like_a/b/a_fold"/>
</dbReference>
<gene>
    <name evidence="11" type="primary">hldE</name>
    <name evidence="14" type="ORF">SAMN05216548_12127</name>
</gene>
<dbReference type="Pfam" id="PF01467">
    <property type="entry name" value="CTP_transf_like"/>
    <property type="match status" value="1"/>
</dbReference>
<dbReference type="UniPathway" id="UPA00356">
    <property type="reaction ID" value="UER00437"/>
</dbReference>
<evidence type="ECO:0000313" key="14">
    <source>
        <dbReference type="EMBL" id="SER49269.1"/>
    </source>
</evidence>
<dbReference type="AlphaFoldDB" id="A0A1H9PN82"/>
<comment type="pathway">
    <text evidence="11">Nucleotide-sugar biosynthesis; ADP-L-glycero-beta-D-manno-heptose biosynthesis; ADP-L-glycero-beta-D-manno-heptose from D-glycero-beta-D-manno-heptose 7-phosphate: step 3/4.</text>
</comment>
<dbReference type="InterPro" id="IPR011913">
    <property type="entry name" value="RfaE_dom_I"/>
</dbReference>
<evidence type="ECO:0000313" key="15">
    <source>
        <dbReference type="Proteomes" id="UP000199647"/>
    </source>
</evidence>
<dbReference type="CDD" id="cd01172">
    <property type="entry name" value="RfaE_like"/>
    <property type="match status" value="1"/>
</dbReference>
<dbReference type="HAMAP" id="MF_01603">
    <property type="entry name" value="HldE"/>
    <property type="match status" value="1"/>
</dbReference>
<dbReference type="GO" id="GO:0016773">
    <property type="term" value="F:phosphotransferase activity, alcohol group as acceptor"/>
    <property type="evidence" value="ECO:0007669"/>
    <property type="project" value="InterPro"/>
</dbReference>
<comment type="catalytic activity">
    <reaction evidence="10 11">
        <text>D-glycero-beta-D-manno-heptose 1-phosphate + ATP + H(+) = ADP-D-glycero-beta-D-manno-heptose + diphosphate</text>
        <dbReference type="Rhea" id="RHEA:27465"/>
        <dbReference type="ChEBI" id="CHEBI:15378"/>
        <dbReference type="ChEBI" id="CHEBI:30616"/>
        <dbReference type="ChEBI" id="CHEBI:33019"/>
        <dbReference type="ChEBI" id="CHEBI:59967"/>
        <dbReference type="ChEBI" id="CHEBI:61593"/>
        <dbReference type="EC" id="2.7.7.70"/>
    </reaction>
</comment>
<dbReference type="EC" id="2.7.1.167" evidence="11"/>
<feature type="domain" description="Carbohydrate kinase PfkB" evidence="12">
    <location>
        <begin position="15"/>
        <end position="314"/>
    </location>
</feature>
<feature type="binding site" evidence="11">
    <location>
        <begin position="205"/>
        <end position="208"/>
    </location>
    <ligand>
        <name>ATP</name>
        <dbReference type="ChEBI" id="CHEBI:30616"/>
    </ligand>
</feature>
<dbReference type="GO" id="GO:0005524">
    <property type="term" value="F:ATP binding"/>
    <property type="evidence" value="ECO:0007669"/>
    <property type="project" value="UniProtKB-UniRule"/>
</dbReference>
<evidence type="ECO:0000256" key="8">
    <source>
        <dbReference type="ARBA" id="ARBA00023268"/>
    </source>
</evidence>
<keyword evidence="15" id="KW-1185">Reference proteome</keyword>
<evidence type="ECO:0000259" key="13">
    <source>
        <dbReference type="Pfam" id="PF01467"/>
    </source>
</evidence>
<dbReference type="NCBIfam" id="TIGR02199">
    <property type="entry name" value="rfaE_dom_II"/>
    <property type="match status" value="1"/>
</dbReference>
<comment type="similarity">
    <text evidence="11">In the C-terminal section; belongs to the cytidylyltransferase family.</text>
</comment>
<keyword evidence="8 11" id="KW-0511">Multifunctional enzyme</keyword>
<comment type="function">
    <text evidence="2 11">Catalyzes the ADP transfer from ATP to D-glycero-beta-D-manno-heptose 1-phosphate, yielding ADP-D-glycero-beta-D-manno-heptose.</text>
</comment>
<evidence type="ECO:0000256" key="9">
    <source>
        <dbReference type="ARBA" id="ARBA00023277"/>
    </source>
</evidence>
<keyword evidence="6 11" id="KW-0418">Kinase</keyword>
<dbReference type="EC" id="2.7.7.70" evidence="11"/>
<accession>A0A1H9PN82</accession>
<dbReference type="GO" id="GO:0097171">
    <property type="term" value="P:ADP-L-glycero-beta-D-manno-heptose biosynthetic process"/>
    <property type="evidence" value="ECO:0007669"/>
    <property type="project" value="UniProtKB-UniPathway"/>
</dbReference>
<dbReference type="InterPro" id="IPR029056">
    <property type="entry name" value="Ribokinase-like"/>
</dbReference>
<evidence type="ECO:0000256" key="7">
    <source>
        <dbReference type="ARBA" id="ARBA00022840"/>
    </source>
</evidence>
<dbReference type="Gene3D" id="3.40.1190.20">
    <property type="match status" value="1"/>
</dbReference>
<name>A0A1H9PN82_9HYPH</name>
<protein>
    <recommendedName>
        <fullName evidence="11">Bifunctional protein HldE</fullName>
    </recommendedName>
    <domain>
        <recommendedName>
            <fullName evidence="11">D-beta-D-heptose 7-phosphate kinase</fullName>
            <ecNumber evidence="11">2.7.1.167</ecNumber>
        </recommendedName>
        <alternativeName>
            <fullName evidence="11">D-beta-D-heptose 7-phosphotransferase</fullName>
        </alternativeName>
        <alternativeName>
            <fullName evidence="11">D-glycero-beta-D-manno-heptose-7-phosphate kinase</fullName>
        </alternativeName>
    </domain>
    <domain>
        <recommendedName>
            <fullName evidence="11">D-beta-D-heptose 1-phosphate adenylyltransferase</fullName>
            <ecNumber evidence="11">2.7.7.70</ecNumber>
        </recommendedName>
        <alternativeName>
            <fullName evidence="11">D-glycero-beta-D-manno-heptose 1-phosphate adenylyltransferase</fullName>
        </alternativeName>
    </domain>
</protein>